<proteinExistence type="predicted"/>
<dbReference type="AlphaFoldDB" id="A2C993"/>
<evidence type="ECO:0000313" key="3">
    <source>
        <dbReference type="Proteomes" id="UP000002274"/>
    </source>
</evidence>
<dbReference type="Proteomes" id="UP000002274">
    <property type="component" value="Chromosome"/>
</dbReference>
<protein>
    <submittedName>
        <fullName evidence="2">Possible GRAM domain</fullName>
    </submittedName>
</protein>
<dbReference type="RefSeq" id="WP_011825951.1">
    <property type="nucleotide sequence ID" value="NC_008820.1"/>
</dbReference>
<organism evidence="2 3">
    <name type="scientific">Prochlorococcus marinus (strain MIT 9303)</name>
    <dbReference type="NCBI Taxonomy" id="59922"/>
    <lineage>
        <taxon>Bacteria</taxon>
        <taxon>Bacillati</taxon>
        <taxon>Cyanobacteriota</taxon>
        <taxon>Cyanophyceae</taxon>
        <taxon>Synechococcales</taxon>
        <taxon>Prochlorococcaceae</taxon>
        <taxon>Prochlorococcus</taxon>
    </lineage>
</organism>
<name>A2C993_PROM3</name>
<dbReference type="EMBL" id="CP000554">
    <property type="protein sequence ID" value="ABM78053.1"/>
    <property type="molecule type" value="Genomic_DNA"/>
</dbReference>
<sequence length="115" mass="12976">MDPCVKTVLEVGEKLVKKSPANHQRGIETVGGMLYLTTARLIFESHALNIQAGVTTISISEINRLRKDWTKFLNVIPIFPNTLAVTSSSGHEDKFILFRRTPWINEINKLKEGQN</sequence>
<dbReference type="Pfam" id="PF02893">
    <property type="entry name" value="GRAM"/>
    <property type="match status" value="1"/>
</dbReference>
<reference evidence="2 3" key="1">
    <citation type="journal article" date="2007" name="PLoS Genet.">
        <title>Patterns and implications of gene gain and loss in the evolution of Prochlorococcus.</title>
        <authorList>
            <person name="Kettler G.C."/>
            <person name="Martiny A.C."/>
            <person name="Huang K."/>
            <person name="Zucker J."/>
            <person name="Coleman M.L."/>
            <person name="Rodrigue S."/>
            <person name="Chen F."/>
            <person name="Lapidus A."/>
            <person name="Ferriera S."/>
            <person name="Johnson J."/>
            <person name="Steglich C."/>
            <person name="Church G.M."/>
            <person name="Richardson P."/>
            <person name="Chisholm S.W."/>
        </authorList>
    </citation>
    <scope>NUCLEOTIDE SEQUENCE [LARGE SCALE GENOMIC DNA]</scope>
    <source>
        <strain evidence="2 3">MIT 9303</strain>
    </source>
</reference>
<dbReference type="BioCyc" id="PMAR59922:G1G80-1130-MONOMER"/>
<gene>
    <name evidence="2" type="ordered locus">P9303_13061</name>
</gene>
<feature type="domain" description="GRAM" evidence="1">
    <location>
        <begin position="9"/>
        <end position="99"/>
    </location>
</feature>
<dbReference type="HOGENOM" id="CLU_142324_0_0_3"/>
<dbReference type="InterPro" id="IPR004182">
    <property type="entry name" value="GRAM"/>
</dbReference>
<accession>A2C993</accession>
<dbReference type="InterPro" id="IPR011993">
    <property type="entry name" value="PH-like_dom_sf"/>
</dbReference>
<dbReference type="Gene3D" id="2.30.29.30">
    <property type="entry name" value="Pleckstrin-homology domain (PH domain)/Phosphotyrosine-binding domain (PTB)"/>
    <property type="match status" value="1"/>
</dbReference>
<dbReference type="KEGG" id="pmf:P9303_13061"/>
<evidence type="ECO:0000313" key="2">
    <source>
        <dbReference type="EMBL" id="ABM78053.1"/>
    </source>
</evidence>
<evidence type="ECO:0000259" key="1">
    <source>
        <dbReference type="Pfam" id="PF02893"/>
    </source>
</evidence>